<dbReference type="InParanoid" id="A0A2H3D2C3"/>
<dbReference type="EMBL" id="KZ293726">
    <property type="protein sequence ID" value="PBK81666.1"/>
    <property type="molecule type" value="Genomic_DNA"/>
</dbReference>
<evidence type="ECO:0000259" key="1">
    <source>
        <dbReference type="Pfam" id="PF00656"/>
    </source>
</evidence>
<dbReference type="GO" id="GO:0006508">
    <property type="term" value="P:proteolysis"/>
    <property type="evidence" value="ECO:0007669"/>
    <property type="project" value="InterPro"/>
</dbReference>
<dbReference type="GO" id="GO:0004197">
    <property type="term" value="F:cysteine-type endopeptidase activity"/>
    <property type="evidence" value="ECO:0007669"/>
    <property type="project" value="InterPro"/>
</dbReference>
<dbReference type="OrthoDB" id="2855096at2759"/>
<keyword evidence="3" id="KW-1185">Reference proteome</keyword>
<dbReference type="Gene3D" id="3.40.50.1460">
    <property type="match status" value="1"/>
</dbReference>
<dbReference type="InterPro" id="IPR011600">
    <property type="entry name" value="Pept_C14_caspase"/>
</dbReference>
<organism evidence="2 3">
    <name type="scientific">Armillaria gallica</name>
    <name type="common">Bulbous honey fungus</name>
    <name type="synonym">Armillaria bulbosa</name>
    <dbReference type="NCBI Taxonomy" id="47427"/>
    <lineage>
        <taxon>Eukaryota</taxon>
        <taxon>Fungi</taxon>
        <taxon>Dikarya</taxon>
        <taxon>Basidiomycota</taxon>
        <taxon>Agaricomycotina</taxon>
        <taxon>Agaricomycetes</taxon>
        <taxon>Agaricomycetidae</taxon>
        <taxon>Agaricales</taxon>
        <taxon>Marasmiineae</taxon>
        <taxon>Physalacriaceae</taxon>
        <taxon>Armillaria</taxon>
    </lineage>
</organism>
<dbReference type="Proteomes" id="UP000217790">
    <property type="component" value="Unassembled WGS sequence"/>
</dbReference>
<dbReference type="Pfam" id="PF00656">
    <property type="entry name" value="Peptidase_C14"/>
    <property type="match status" value="1"/>
</dbReference>
<feature type="domain" description="Peptidase C14 caspase" evidence="1">
    <location>
        <begin position="82"/>
        <end position="294"/>
    </location>
</feature>
<protein>
    <recommendedName>
        <fullName evidence="1">Peptidase C14 caspase domain-containing protein</fullName>
    </recommendedName>
</protein>
<accession>A0A2H3D2C3</accession>
<evidence type="ECO:0000313" key="3">
    <source>
        <dbReference type="Proteomes" id="UP000217790"/>
    </source>
</evidence>
<proteinExistence type="predicted"/>
<name>A0A2H3D2C3_ARMGA</name>
<gene>
    <name evidence="2" type="ORF">ARMGADRAFT_1171336</name>
</gene>
<evidence type="ECO:0000313" key="2">
    <source>
        <dbReference type="EMBL" id="PBK81666.1"/>
    </source>
</evidence>
<dbReference type="OMA" id="DFISVEP"/>
<dbReference type="AlphaFoldDB" id="A0A2H3D2C3"/>
<sequence length="375" mass="41358">MSKAPQTVGSLPIFDFISVEPSFLKFHIGHTKPLCHLEGVNGAFRRTQGDSGTLLAKMTEDINPATPESLQVPKDRDGFRFWAVLISVDGNPHYPLHGCVSDALMEKYLVEDFGIPSDHIQRLLGPTGGKPLMTLYSLIDKADILPGDNIIVYFAGNGTRYHAEEYYRNRTLSEASLVSTKPLSALHPLNCAARDDNRSEILDISVREIEAIFTQISLEKGHKITLILDCGHPSYPQYPAGRSVAVYNWQPDMSSHVVLAACQKNENVQEEEDDDKKIHGVFTKSLVDSLTSGQGSTYVGLIAGLPTGTKNECRLSFLGRSLSLSFKHSCTCMLPALSDIVLYSHLRSVSTLRIVGIHPTIFHSRLFHSSSSLHL</sequence>
<reference evidence="3" key="1">
    <citation type="journal article" date="2017" name="Nat. Ecol. Evol.">
        <title>Genome expansion and lineage-specific genetic innovations in the forest pathogenic fungi Armillaria.</title>
        <authorList>
            <person name="Sipos G."/>
            <person name="Prasanna A.N."/>
            <person name="Walter M.C."/>
            <person name="O'Connor E."/>
            <person name="Balint B."/>
            <person name="Krizsan K."/>
            <person name="Kiss B."/>
            <person name="Hess J."/>
            <person name="Varga T."/>
            <person name="Slot J."/>
            <person name="Riley R."/>
            <person name="Boka B."/>
            <person name="Rigling D."/>
            <person name="Barry K."/>
            <person name="Lee J."/>
            <person name="Mihaltcheva S."/>
            <person name="LaButti K."/>
            <person name="Lipzen A."/>
            <person name="Waldron R."/>
            <person name="Moloney N.M."/>
            <person name="Sperisen C."/>
            <person name="Kredics L."/>
            <person name="Vagvoelgyi C."/>
            <person name="Patrignani A."/>
            <person name="Fitzpatrick D."/>
            <person name="Nagy I."/>
            <person name="Doyle S."/>
            <person name="Anderson J.B."/>
            <person name="Grigoriev I.V."/>
            <person name="Gueldener U."/>
            <person name="Muensterkoetter M."/>
            <person name="Nagy L.G."/>
        </authorList>
    </citation>
    <scope>NUCLEOTIDE SEQUENCE [LARGE SCALE GENOMIC DNA]</scope>
    <source>
        <strain evidence="3">Ar21-2</strain>
    </source>
</reference>